<evidence type="ECO:0000313" key="4">
    <source>
        <dbReference type="Proteomes" id="UP000283509"/>
    </source>
</evidence>
<feature type="non-terminal residue" evidence="3">
    <location>
        <position position="475"/>
    </location>
</feature>
<keyword evidence="4" id="KW-1185">Reference proteome</keyword>
<dbReference type="AlphaFoldDB" id="A0A3R7Q4R9"/>
<dbReference type="SUPFAM" id="SSF56672">
    <property type="entry name" value="DNA/RNA polymerases"/>
    <property type="match status" value="1"/>
</dbReference>
<dbReference type="Proteomes" id="UP000283509">
    <property type="component" value="Unassembled WGS sequence"/>
</dbReference>
<reference evidence="3 4" key="1">
    <citation type="submission" date="2018-04" db="EMBL/GenBank/DDBJ databases">
        <authorList>
            <person name="Zhang X."/>
            <person name="Yuan J."/>
            <person name="Li F."/>
            <person name="Xiang J."/>
        </authorList>
    </citation>
    <scope>NUCLEOTIDE SEQUENCE [LARGE SCALE GENOMIC DNA]</scope>
    <source>
        <tissue evidence="3">Muscle</tissue>
    </source>
</reference>
<dbReference type="InterPro" id="IPR000477">
    <property type="entry name" value="RT_dom"/>
</dbReference>
<feature type="domain" description="Reverse transcriptase" evidence="2">
    <location>
        <begin position="261"/>
        <end position="350"/>
    </location>
</feature>
<dbReference type="InterPro" id="IPR043502">
    <property type="entry name" value="DNA/RNA_pol_sf"/>
</dbReference>
<dbReference type="Gene3D" id="3.10.10.10">
    <property type="entry name" value="HIV Type 1 Reverse Transcriptase, subunit A, domain 1"/>
    <property type="match status" value="1"/>
</dbReference>
<feature type="compositionally biased region" description="Basic and acidic residues" evidence="1">
    <location>
        <begin position="379"/>
        <end position="395"/>
    </location>
</feature>
<accession>A0A3R7Q4R9</accession>
<dbReference type="GO" id="GO:0071897">
    <property type="term" value="P:DNA biosynthetic process"/>
    <property type="evidence" value="ECO:0007669"/>
    <property type="project" value="UniProtKB-ARBA"/>
</dbReference>
<name>A0A3R7Q4R9_PENVA</name>
<dbReference type="InterPro" id="IPR043128">
    <property type="entry name" value="Rev_trsase/Diguanyl_cyclase"/>
</dbReference>
<dbReference type="EMBL" id="QCYY01002658">
    <property type="protein sequence ID" value="ROT68547.1"/>
    <property type="molecule type" value="Genomic_DNA"/>
</dbReference>
<dbReference type="PANTHER" id="PTHR37984">
    <property type="entry name" value="PROTEIN CBG26694"/>
    <property type="match status" value="1"/>
</dbReference>
<reference evidence="3 4" key="2">
    <citation type="submission" date="2019-01" db="EMBL/GenBank/DDBJ databases">
        <title>The decoding of complex shrimp genome reveals the adaptation for benthos swimmer, frequently molting mechanism and breeding impact on genome.</title>
        <authorList>
            <person name="Sun Y."/>
            <person name="Gao Y."/>
            <person name="Yu Y."/>
        </authorList>
    </citation>
    <scope>NUCLEOTIDE SEQUENCE [LARGE SCALE GENOMIC DNA]</scope>
    <source>
        <tissue evidence="3">Muscle</tissue>
    </source>
</reference>
<sequence>MSVESAEEIPPNHAAIVWVTLPSCDKMLQEGNIVLIHGQKLADGVTLLDCLANNFQQSDRLAASICNKSKDQYKVPTHITTMVEILNSASEDAMILTEDYSSLREQQKMYHLMSIILETKECAEEVEGDDHLNQELNCFDPQGSTKRLVEYNEERLQQLLQSLKIDEWQVTRRQREEAVKILRENQQAFNLKGEPLPQTNLIKHRILTEAEKTVFEHPRFVPLAARPLVEAEITGLEQQGQIRLSTSPWNAPIVLVKCKDGRPRLCVDYRRLNRSSKFDYFPLPRIEEILYECSAASVFSTLDLRSGYHQVPMDEGSIKRTAFSTHKGHYEWLSMPFGLSGAPATFQTMSNLSSPYNIDERAAATFKIYRQVRENLEQAADGREQQRSKTAKSTELHTGQRVYVKRMKKRSDSKLTPIWRGPYRVVEKLKGHTYKLEELGSKKIIKVHLELMKIVPEASISRHLAPEARRPFRTH</sequence>
<dbReference type="InterPro" id="IPR050951">
    <property type="entry name" value="Retrovirus_Pol_polyprotein"/>
</dbReference>
<evidence type="ECO:0000313" key="3">
    <source>
        <dbReference type="EMBL" id="ROT68547.1"/>
    </source>
</evidence>
<feature type="region of interest" description="Disordered" evidence="1">
    <location>
        <begin position="379"/>
        <end position="398"/>
    </location>
</feature>
<comment type="caution">
    <text evidence="3">The sequence shown here is derived from an EMBL/GenBank/DDBJ whole genome shotgun (WGS) entry which is preliminary data.</text>
</comment>
<dbReference type="CDD" id="cd01647">
    <property type="entry name" value="RT_LTR"/>
    <property type="match status" value="1"/>
</dbReference>
<protein>
    <recommendedName>
        <fullName evidence="2">Reverse transcriptase domain-containing protein</fullName>
    </recommendedName>
</protein>
<dbReference type="Gene3D" id="3.30.70.270">
    <property type="match status" value="1"/>
</dbReference>
<organism evidence="3 4">
    <name type="scientific">Penaeus vannamei</name>
    <name type="common">Whiteleg shrimp</name>
    <name type="synonym">Litopenaeus vannamei</name>
    <dbReference type="NCBI Taxonomy" id="6689"/>
    <lineage>
        <taxon>Eukaryota</taxon>
        <taxon>Metazoa</taxon>
        <taxon>Ecdysozoa</taxon>
        <taxon>Arthropoda</taxon>
        <taxon>Crustacea</taxon>
        <taxon>Multicrustacea</taxon>
        <taxon>Malacostraca</taxon>
        <taxon>Eumalacostraca</taxon>
        <taxon>Eucarida</taxon>
        <taxon>Decapoda</taxon>
        <taxon>Dendrobranchiata</taxon>
        <taxon>Penaeoidea</taxon>
        <taxon>Penaeidae</taxon>
        <taxon>Penaeus</taxon>
    </lineage>
</organism>
<gene>
    <name evidence="3" type="ORF">C7M84_013301</name>
</gene>
<dbReference type="Pfam" id="PF00078">
    <property type="entry name" value="RVT_1"/>
    <property type="match status" value="1"/>
</dbReference>
<dbReference type="OrthoDB" id="6356350at2759"/>
<evidence type="ECO:0000256" key="1">
    <source>
        <dbReference type="SAM" id="MobiDB-lite"/>
    </source>
</evidence>
<evidence type="ECO:0000259" key="2">
    <source>
        <dbReference type="Pfam" id="PF00078"/>
    </source>
</evidence>
<proteinExistence type="predicted"/>
<dbReference type="PANTHER" id="PTHR37984:SF5">
    <property type="entry name" value="PROTEIN NYNRIN-LIKE"/>
    <property type="match status" value="1"/>
</dbReference>